<evidence type="ECO:0000259" key="3">
    <source>
        <dbReference type="SMART" id="SM00244"/>
    </source>
</evidence>
<dbReference type="InterPro" id="IPR036013">
    <property type="entry name" value="Band_7/SPFH_dom_sf"/>
</dbReference>
<dbReference type="Proteomes" id="UP000222862">
    <property type="component" value="Unassembled WGS sequence"/>
</dbReference>
<evidence type="ECO:0000256" key="2">
    <source>
        <dbReference type="SAM" id="Phobius"/>
    </source>
</evidence>
<organism evidence="4 5">
    <name type="scientific">Fusobacterium nucleatum subsp. polymorphum</name>
    <name type="common">Fusobacterium polymorphum</name>
    <dbReference type="NCBI Taxonomy" id="76857"/>
    <lineage>
        <taxon>Bacteria</taxon>
        <taxon>Fusobacteriati</taxon>
        <taxon>Fusobacteriota</taxon>
        <taxon>Fusobacteriia</taxon>
        <taxon>Fusobacteriales</taxon>
        <taxon>Fusobacteriaceae</taxon>
        <taxon>Fusobacterium</taxon>
    </lineage>
</organism>
<feature type="transmembrane region" description="Helical" evidence="2">
    <location>
        <begin position="12"/>
        <end position="32"/>
    </location>
</feature>
<accession>A0A2B7YL74</accession>
<keyword evidence="2" id="KW-0472">Membrane</keyword>
<dbReference type="AlphaFoldDB" id="A0A2B7YL74"/>
<dbReference type="PRINTS" id="PR00679">
    <property type="entry name" value="PROHIBITIN"/>
</dbReference>
<evidence type="ECO:0000313" key="4">
    <source>
        <dbReference type="EMBL" id="PGH21773.1"/>
    </source>
</evidence>
<evidence type="ECO:0000313" key="5">
    <source>
        <dbReference type="Proteomes" id="UP000222862"/>
    </source>
</evidence>
<protein>
    <submittedName>
        <fullName evidence="4">Transporter</fullName>
    </submittedName>
</protein>
<dbReference type="InterPro" id="IPR001107">
    <property type="entry name" value="Band_7"/>
</dbReference>
<evidence type="ECO:0000256" key="1">
    <source>
        <dbReference type="SAM" id="Coils"/>
    </source>
</evidence>
<gene>
    <name evidence="4" type="ORF">RN96_00645</name>
</gene>
<dbReference type="EMBL" id="NJGI01000001">
    <property type="protein sequence ID" value="PGH21773.1"/>
    <property type="molecule type" value="Genomic_DNA"/>
</dbReference>
<feature type="domain" description="Band 7" evidence="3">
    <location>
        <begin position="32"/>
        <end position="198"/>
    </location>
</feature>
<sequence>MEYRDERDQFRKYVKMGIFGGVAGLLLLLAVINCYTVDTGEVAIISTFGKITRVETEGLHLKIPFVQGKTFMETREKTYIFGKTEEMDTTMEVSTKDMQSIKLEFTVQASITDPEILYRAFNNKHEQRFIRPRVKEIIQATIAKYTIEEFVSKRAEISRLIFEDLKDDFAQYGLSVSNVSIVNHDFSDEYEKAIESKKVAEQSVEKARAEQEKLKVEAENKVRLAEYALQEKELQAKANAVESNSLTPQLLRKMAIEKWDGKLPQVQGNNSSTLINLD</sequence>
<feature type="coiled-coil region" evidence="1">
    <location>
        <begin position="190"/>
        <end position="244"/>
    </location>
</feature>
<reference evidence="4 5" key="1">
    <citation type="submission" date="2017-06" db="EMBL/GenBank/DDBJ databases">
        <title>Genome sequencing of Fusobacterium nucleatum subsp. polymorphum KCOM 1232 (=ChDC F37).</title>
        <authorList>
            <person name="Kook J.-K."/>
            <person name="Park S.-N."/>
            <person name="Lim Y.K."/>
            <person name="Roh H."/>
        </authorList>
    </citation>
    <scope>NUCLEOTIDE SEQUENCE [LARGE SCALE GENOMIC DNA]</scope>
    <source>
        <strain evidence="5">KCOM 1232 ( ChDC F37)</strain>
    </source>
</reference>
<dbReference type="Pfam" id="PF01145">
    <property type="entry name" value="Band_7"/>
    <property type="match status" value="1"/>
</dbReference>
<dbReference type="PANTHER" id="PTHR23222:SF0">
    <property type="entry name" value="PROHIBITIN 1"/>
    <property type="match status" value="1"/>
</dbReference>
<proteinExistence type="predicted"/>
<dbReference type="CDD" id="cd03401">
    <property type="entry name" value="SPFH_prohibitin"/>
    <property type="match status" value="1"/>
</dbReference>
<keyword evidence="1" id="KW-0175">Coiled coil</keyword>
<keyword evidence="2" id="KW-0812">Transmembrane</keyword>
<name>A0A2B7YL74_FUSNP</name>
<dbReference type="InterPro" id="IPR000163">
    <property type="entry name" value="Prohibitin"/>
</dbReference>
<dbReference type="Gene3D" id="3.30.479.30">
    <property type="entry name" value="Band 7 domain"/>
    <property type="match status" value="1"/>
</dbReference>
<dbReference type="RefSeq" id="WP_098701939.1">
    <property type="nucleotide sequence ID" value="NZ_NJGI01000001.1"/>
</dbReference>
<comment type="caution">
    <text evidence="4">The sequence shown here is derived from an EMBL/GenBank/DDBJ whole genome shotgun (WGS) entry which is preliminary data.</text>
</comment>
<dbReference type="SUPFAM" id="SSF117892">
    <property type="entry name" value="Band 7/SPFH domain"/>
    <property type="match status" value="1"/>
</dbReference>
<dbReference type="SMART" id="SM00244">
    <property type="entry name" value="PHB"/>
    <property type="match status" value="1"/>
</dbReference>
<dbReference type="GO" id="GO:0016020">
    <property type="term" value="C:membrane"/>
    <property type="evidence" value="ECO:0007669"/>
    <property type="project" value="InterPro"/>
</dbReference>
<keyword evidence="2" id="KW-1133">Transmembrane helix</keyword>
<dbReference type="PANTHER" id="PTHR23222">
    <property type="entry name" value="PROHIBITIN"/>
    <property type="match status" value="1"/>
</dbReference>